<evidence type="ECO:0000313" key="2">
    <source>
        <dbReference type="Proteomes" id="UP000028511"/>
    </source>
</evidence>
<sequence>MDLCVYARSYNQTWTDKFLFSVADKFPRIPWRVFLSIKIDINYPASLFRQ</sequence>
<evidence type="ECO:0000313" key="1">
    <source>
        <dbReference type="EMBL" id="CDG99420.1"/>
    </source>
</evidence>
<reference evidence="1" key="1">
    <citation type="submission" date="2013-07" db="EMBL/GenBank/DDBJ databases">
        <title>Sub-species coevolution in mutualistic symbiosis.</title>
        <authorList>
            <person name="Murfin K."/>
            <person name="Klassen J."/>
            <person name="Lee M."/>
            <person name="Forst S."/>
            <person name="Stock P."/>
            <person name="Goodrich-Blair H."/>
        </authorList>
    </citation>
    <scope>NUCLEOTIDE SEQUENCE [LARGE SCALE GENOMIC DNA]</scope>
    <source>
        <strain evidence="1">Puntauvense</strain>
    </source>
</reference>
<name>A0A077NP31_XENBV</name>
<comment type="caution">
    <text evidence="1">The sequence shown here is derived from an EMBL/GenBank/DDBJ whole genome shotgun (WGS) entry which is preliminary data.</text>
</comment>
<accession>A0A077NP31</accession>
<dbReference type="AlphaFoldDB" id="A0A077NP31"/>
<dbReference type="HOGENOM" id="CLU_3124203_0_0_6"/>
<dbReference type="Proteomes" id="UP000028511">
    <property type="component" value="Unassembled WGS sequence"/>
</dbReference>
<dbReference type="EMBL" id="CBSW010000305">
    <property type="protein sequence ID" value="CDG99420.1"/>
    <property type="molecule type" value="Genomic_DNA"/>
</dbReference>
<organism evidence="1 2">
    <name type="scientific">Xenorhabdus bovienii str. puntauvense</name>
    <dbReference type="NCBI Taxonomy" id="1398201"/>
    <lineage>
        <taxon>Bacteria</taxon>
        <taxon>Pseudomonadati</taxon>
        <taxon>Pseudomonadota</taxon>
        <taxon>Gammaproteobacteria</taxon>
        <taxon>Enterobacterales</taxon>
        <taxon>Morganellaceae</taxon>
        <taxon>Xenorhabdus</taxon>
    </lineage>
</organism>
<gene>
    <name evidence="1" type="ORF">XBP1_960021</name>
</gene>
<protein>
    <submittedName>
        <fullName evidence="1">Uncharacterized protein</fullName>
    </submittedName>
</protein>
<proteinExistence type="predicted"/>